<dbReference type="STRING" id="154981.AKJ29_09155"/>
<name>A0A0P7IEG3_9RHOB</name>
<dbReference type="InterPro" id="IPR057189">
    <property type="entry name" value="DUF7867"/>
</dbReference>
<feature type="domain" description="DUF7867" evidence="3">
    <location>
        <begin position="160"/>
        <end position="421"/>
    </location>
</feature>
<reference evidence="4 5" key="1">
    <citation type="submission" date="2015-09" db="EMBL/GenBank/DDBJ databases">
        <title>Draft genome sequence of Aliiroseovarius crassostreae CV919-312TSm, the causative agent of Roseovarius Oyster Disease (formerly Juvenile Oyster Disease).</title>
        <authorList>
            <person name="Kessner L."/>
            <person name="Spinard E."/>
            <person name="Nelson D."/>
        </authorList>
    </citation>
    <scope>NUCLEOTIDE SEQUENCE [LARGE SCALE GENOMIC DNA]</scope>
    <source>
        <strain evidence="4 5">CV919-312</strain>
    </source>
</reference>
<gene>
    <name evidence="4" type="ORF">AKJ29_09155</name>
</gene>
<proteinExistence type="predicted"/>
<dbReference type="EMBL" id="LKBA01000019">
    <property type="protein sequence ID" value="KPN62391.1"/>
    <property type="molecule type" value="Genomic_DNA"/>
</dbReference>
<keyword evidence="5" id="KW-1185">Reference proteome</keyword>
<evidence type="ECO:0000259" key="2">
    <source>
        <dbReference type="Pfam" id="PF13400"/>
    </source>
</evidence>
<comment type="caution">
    <text evidence="4">The sequence shown here is derived from an EMBL/GenBank/DDBJ whole genome shotgun (WGS) entry which is preliminary data.</text>
</comment>
<dbReference type="Pfam" id="PF13400">
    <property type="entry name" value="Tad"/>
    <property type="match status" value="1"/>
</dbReference>
<dbReference type="InterPro" id="IPR028087">
    <property type="entry name" value="Tad_N"/>
</dbReference>
<dbReference type="AlphaFoldDB" id="A0A0P7IEG3"/>
<organism evidence="4 5">
    <name type="scientific">Aliiroseovarius crassostreae</name>
    <dbReference type="NCBI Taxonomy" id="154981"/>
    <lineage>
        <taxon>Bacteria</taxon>
        <taxon>Pseudomonadati</taxon>
        <taxon>Pseudomonadota</taxon>
        <taxon>Alphaproteobacteria</taxon>
        <taxon>Rhodobacterales</taxon>
        <taxon>Paracoccaceae</taxon>
        <taxon>Aliiroseovarius</taxon>
    </lineage>
</organism>
<evidence type="ECO:0000313" key="4">
    <source>
        <dbReference type="EMBL" id="KPN62391.1"/>
    </source>
</evidence>
<sequence length="437" mass="47062">MRAFRQSEDGALTVFGLYIFATMILLAAIAIDMTQLITARTQLQATADQAAHAALYSRDTNSAETAKLAALNIVETAMPKDKFGQIITLEDITFGTFDYVSGGFLEDPTSRKSVLINSGRLSETGNPVTTLLLDLIGYSSYDMTAQSIFTTYRPACFREGFVANDEVDIQSNNAFTNGFCIHSNSYVSLNSNNIFDEGTVVSMPNLADLDLPNSGWETNEGLQSALREGSYRLRIINKLEDIIDGLLNADPDVLPDYVDETLSPIYMTPPSGKGLSMSDLTTGRVHYLDCHNNGVLKLYDDSKTVMAISNVVILTPCEIQFGQEVVIEDAIIATTNTYVKAITSSSNLQIGRDDNCAAGGGAQILSMGGMEFSSGLSIFGSQLLAKKDIAFTANADGIQGASIISEGSISGTSNMNMGFCGTGMESNFEAEYFRLAH</sequence>
<evidence type="ECO:0000313" key="5">
    <source>
        <dbReference type="Proteomes" id="UP000050471"/>
    </source>
</evidence>
<evidence type="ECO:0000256" key="1">
    <source>
        <dbReference type="SAM" id="Phobius"/>
    </source>
</evidence>
<feature type="domain" description="Putative Flp pilus-assembly TadG-like N-terminal" evidence="2">
    <location>
        <begin position="10"/>
        <end position="54"/>
    </location>
</feature>
<keyword evidence="1" id="KW-0472">Membrane</keyword>
<feature type="transmembrane region" description="Helical" evidence="1">
    <location>
        <begin position="12"/>
        <end position="31"/>
    </location>
</feature>
<keyword evidence="1" id="KW-0812">Transmembrane</keyword>
<keyword evidence="1" id="KW-1133">Transmembrane helix</keyword>
<dbReference type="Proteomes" id="UP000050471">
    <property type="component" value="Unassembled WGS sequence"/>
</dbReference>
<protein>
    <submittedName>
        <fullName evidence="4">Uncharacterized protein</fullName>
    </submittedName>
</protein>
<dbReference type="Pfam" id="PF25269">
    <property type="entry name" value="DUF7867"/>
    <property type="match status" value="1"/>
</dbReference>
<evidence type="ECO:0000259" key="3">
    <source>
        <dbReference type="Pfam" id="PF25269"/>
    </source>
</evidence>
<accession>A0A0P7IEG3</accession>